<dbReference type="Proteomes" id="UP000832034">
    <property type="component" value="Chromosome"/>
</dbReference>
<protein>
    <submittedName>
        <fullName evidence="2">Uncharacterized protein</fullName>
    </submittedName>
</protein>
<evidence type="ECO:0000313" key="2">
    <source>
        <dbReference type="EMBL" id="UOO92594.1"/>
    </source>
</evidence>
<dbReference type="PROSITE" id="PS51257">
    <property type="entry name" value="PROKAR_LIPOPROTEIN"/>
    <property type="match status" value="1"/>
</dbReference>
<reference evidence="2" key="1">
    <citation type="submission" date="2021-12" db="EMBL/GenBank/DDBJ databases">
        <authorList>
            <person name="Veyrier F.J."/>
        </authorList>
    </citation>
    <scope>NUCLEOTIDE SEQUENCE</scope>
    <source>
        <strain evidence="2">SAG 1488-6</strain>
    </source>
</reference>
<reference evidence="2" key="2">
    <citation type="journal article" date="2022" name="Res Sq">
        <title>Evolution of multicellular longitudinally dividing oral cavity symbionts (Neisseriaceae).</title>
        <authorList>
            <person name="Nyongesa S."/>
            <person name="Weber P."/>
            <person name="Bernet E."/>
            <person name="Pullido F."/>
            <person name="Nieckarz M."/>
            <person name="Delaby M."/>
            <person name="Nieves C."/>
            <person name="Viehboeck T."/>
            <person name="Krause N."/>
            <person name="Rivera-Millot A."/>
            <person name="Nakamura A."/>
            <person name="Vischer N."/>
            <person name="VanNieuwenhze M."/>
            <person name="Brun Y."/>
            <person name="Cava F."/>
            <person name="Bulgheresi S."/>
            <person name="Veyrier F."/>
        </authorList>
    </citation>
    <scope>NUCLEOTIDE SEQUENCE</scope>
    <source>
        <strain evidence="2">SAG 1488-6</strain>
    </source>
</reference>
<name>A0ABY4EB01_VITST</name>
<keyword evidence="3" id="KW-1185">Reference proteome</keyword>
<feature type="chain" id="PRO_5046800187" evidence="1">
    <location>
        <begin position="22"/>
        <end position="182"/>
    </location>
</feature>
<dbReference type="RefSeq" id="WP_019957938.1">
    <property type="nucleotide sequence ID" value="NZ_CP091512.1"/>
</dbReference>
<accession>A0ABY4EB01</accession>
<dbReference type="EMBL" id="CP091512">
    <property type="protein sequence ID" value="UOO92594.1"/>
    <property type="molecule type" value="Genomic_DNA"/>
</dbReference>
<gene>
    <name evidence="2" type="ORF">LVJ81_00660</name>
</gene>
<proteinExistence type="predicted"/>
<evidence type="ECO:0000256" key="1">
    <source>
        <dbReference type="SAM" id="SignalP"/>
    </source>
</evidence>
<sequence length="182" mass="20497">MKMKTLALTALLLTSSPLVWSQACEIPMSQINVAGVALNGSFAQFQRQHPSAKKQSFGKNDLRIEFTNSNTDAALERQGVTSAMHIALNPRNERIESYGLNFTDGKFATLDTPLEHFHRRLLQTFQLPKHGWKKHGQSYVYRCNDYHIDITQDHGDGRQTLGATILVIGKDSDMFKDASLYN</sequence>
<keyword evidence="1" id="KW-0732">Signal</keyword>
<organism evidence="2 3">
    <name type="scientific">Vitreoscilla stercoraria</name>
    <dbReference type="NCBI Taxonomy" id="61"/>
    <lineage>
        <taxon>Bacteria</taxon>
        <taxon>Pseudomonadati</taxon>
        <taxon>Pseudomonadota</taxon>
        <taxon>Betaproteobacteria</taxon>
        <taxon>Neisseriales</taxon>
        <taxon>Neisseriaceae</taxon>
        <taxon>Vitreoscilla</taxon>
    </lineage>
</organism>
<evidence type="ECO:0000313" key="3">
    <source>
        <dbReference type="Proteomes" id="UP000832034"/>
    </source>
</evidence>
<feature type="signal peptide" evidence="1">
    <location>
        <begin position="1"/>
        <end position="21"/>
    </location>
</feature>